<dbReference type="InterPro" id="IPR050982">
    <property type="entry name" value="Auxin_biosynth/cation_transpt"/>
</dbReference>
<dbReference type="InterPro" id="IPR036188">
    <property type="entry name" value="FAD/NAD-bd_sf"/>
</dbReference>
<accession>A0A7Y8K3P1</accession>
<dbReference type="PANTHER" id="PTHR43539">
    <property type="entry name" value="FLAVIN-BINDING MONOOXYGENASE-LIKE PROTEIN (AFU_ORTHOLOGUE AFUA_4G09220)"/>
    <property type="match status" value="1"/>
</dbReference>
<dbReference type="SUPFAM" id="SSF51905">
    <property type="entry name" value="FAD/NAD(P)-binding domain"/>
    <property type="match status" value="2"/>
</dbReference>
<gene>
    <name evidence="2" type="ORF">HX828_04940</name>
</gene>
<dbReference type="Proteomes" id="UP000537188">
    <property type="component" value="Unassembled WGS sequence"/>
</dbReference>
<evidence type="ECO:0000256" key="1">
    <source>
        <dbReference type="ARBA" id="ARBA00023002"/>
    </source>
</evidence>
<dbReference type="GO" id="GO:0004497">
    <property type="term" value="F:monooxygenase activity"/>
    <property type="evidence" value="ECO:0007669"/>
    <property type="project" value="TreeGrafter"/>
</dbReference>
<dbReference type="Pfam" id="PF13738">
    <property type="entry name" value="Pyr_redox_3"/>
    <property type="match status" value="1"/>
</dbReference>
<keyword evidence="1" id="KW-0560">Oxidoreductase</keyword>
<proteinExistence type="predicted"/>
<evidence type="ECO:0000313" key="2">
    <source>
        <dbReference type="EMBL" id="NWE74892.1"/>
    </source>
</evidence>
<name>A0A7Y8K3P1_9PSED</name>
<sequence length="416" mass="46114">MSVETINTLVVGAGQAGVAMSEHLSLMGVPHIVLERSRIAERWRSERWDSLVANGPAWHDRFPGMKFEGISPESFPPKERMAAYFEDYVNMLKAPVRTGVEVQQVERHVGRPGFKVTTSAGVIEADNVVAATGPFQRPSIPNLVPEHAQVQQLHSSAYKNPGQLAEGAVLVVGAGASGSQIAEELQKAGKTVYLSVGEHYRPPRSYRGRDYCWWLGALGLWDEVKIQPKKKHVAFAVSGYEGGKTVDFRRLAHLGITLVGVTRAWEDGVMEFEPGLAANVAEGDRAYFDVLRDADTYIEQNGLPFEFEPDAWELLPDPQCLVNPILSLDLAEAGVTTILWATGFSFDFSWLKVNAFDEKGEPFHKRGISAQSGIYFLGLPNLVNRASSFIYGVWHDAKYVADHIVLQNDYRAYRKP</sequence>
<protein>
    <submittedName>
        <fullName evidence="2">NAD(P)-binding domain-containing protein</fullName>
    </submittedName>
</protein>
<dbReference type="EMBL" id="JACARF010000005">
    <property type="protein sequence ID" value="NWE74892.1"/>
    <property type="molecule type" value="Genomic_DNA"/>
</dbReference>
<comment type="caution">
    <text evidence="2">The sequence shown here is derived from an EMBL/GenBank/DDBJ whole genome shotgun (WGS) entry which is preliminary data.</text>
</comment>
<organism evidence="2 3">
    <name type="scientific">Pseudomonas yamanorum</name>
    <dbReference type="NCBI Taxonomy" id="515393"/>
    <lineage>
        <taxon>Bacteria</taxon>
        <taxon>Pseudomonadati</taxon>
        <taxon>Pseudomonadota</taxon>
        <taxon>Gammaproteobacteria</taxon>
        <taxon>Pseudomonadales</taxon>
        <taxon>Pseudomonadaceae</taxon>
        <taxon>Pseudomonas</taxon>
    </lineage>
</organism>
<dbReference type="GO" id="GO:0050660">
    <property type="term" value="F:flavin adenine dinucleotide binding"/>
    <property type="evidence" value="ECO:0007669"/>
    <property type="project" value="TreeGrafter"/>
</dbReference>
<evidence type="ECO:0000313" key="3">
    <source>
        <dbReference type="Proteomes" id="UP000537188"/>
    </source>
</evidence>
<dbReference type="PRINTS" id="PR00411">
    <property type="entry name" value="PNDRDTASEI"/>
</dbReference>
<dbReference type="RefSeq" id="WP_177042463.1">
    <property type="nucleotide sequence ID" value="NZ_JACARE010000010.1"/>
</dbReference>
<dbReference type="PANTHER" id="PTHR43539:SF78">
    <property type="entry name" value="FLAVIN-CONTAINING MONOOXYGENASE"/>
    <property type="match status" value="1"/>
</dbReference>
<dbReference type="Gene3D" id="3.50.50.60">
    <property type="entry name" value="FAD/NAD(P)-binding domain"/>
    <property type="match status" value="2"/>
</dbReference>
<dbReference type="AlphaFoldDB" id="A0A7Y8K3P1"/>
<reference evidence="2 3" key="1">
    <citation type="submission" date="2020-04" db="EMBL/GenBank/DDBJ databases">
        <title>Molecular characterization of pseudomonads from Agaricus bisporus reveal novel blotch 2 pathogens in Western Europe.</title>
        <authorList>
            <person name="Taparia T."/>
            <person name="Krijger M."/>
            <person name="Haynes E."/>
            <person name="Elpinstone J.G."/>
            <person name="Noble R."/>
            <person name="Van Der Wolf J."/>
        </authorList>
    </citation>
    <scope>NUCLEOTIDE SEQUENCE [LARGE SCALE GENOMIC DNA]</scope>
    <source>
        <strain evidence="2 3">IPO3781</strain>
    </source>
</reference>